<dbReference type="RefSeq" id="XP_075083569.1">
    <property type="nucleotide sequence ID" value="XM_075227468.1"/>
</dbReference>
<proteinExistence type="predicted"/>
<gene>
    <name evidence="2" type="primary">LOC142167304</name>
</gene>
<reference evidence="1" key="1">
    <citation type="journal article" date="2014" name="Nat. Commun.">
        <title>The tobacco genome sequence and its comparison with those of tomato and potato.</title>
        <authorList>
            <person name="Sierro N."/>
            <person name="Battey J.N."/>
            <person name="Ouadi S."/>
            <person name="Bakaher N."/>
            <person name="Bovet L."/>
            <person name="Willig A."/>
            <person name="Goepfert S."/>
            <person name="Peitsch M.C."/>
            <person name="Ivanov N.V."/>
        </authorList>
    </citation>
    <scope>NUCLEOTIDE SEQUENCE [LARGE SCALE GENOMIC DNA]</scope>
</reference>
<keyword evidence="1" id="KW-1185">Reference proteome</keyword>
<accession>A0AC58SF35</accession>
<evidence type="ECO:0000313" key="1">
    <source>
        <dbReference type="Proteomes" id="UP000790787"/>
    </source>
</evidence>
<sequence length="161" mass="18532">MVSLSFAACCLDYPSKANEPRLEHDQLPENGYRKLKLKRYLITLDDIWSMEAWDLVRRSFPHDENGSQIMITTRFLEVADYASNGCPPHHIHFLNHEDSWKLLCNKVVVKEDCPPQLEEIGKKIAEQCQGLAILAQPRAVFRSTPEQCFSDIGFELQLLVM</sequence>
<reference evidence="2" key="2">
    <citation type="submission" date="2025-08" db="UniProtKB">
        <authorList>
            <consortium name="RefSeq"/>
        </authorList>
    </citation>
    <scope>IDENTIFICATION</scope>
    <source>
        <tissue evidence="2">Leaf</tissue>
    </source>
</reference>
<protein>
    <submittedName>
        <fullName evidence="2">Late blight resistance protein homolog R1A-3</fullName>
    </submittedName>
</protein>
<evidence type="ECO:0000313" key="2">
    <source>
        <dbReference type="RefSeq" id="XP_075083569.1"/>
    </source>
</evidence>
<dbReference type="Proteomes" id="UP000790787">
    <property type="component" value="Chromosome 12"/>
</dbReference>
<organism evidence="1 2">
    <name type="scientific">Nicotiana tabacum</name>
    <name type="common">Common tobacco</name>
    <dbReference type="NCBI Taxonomy" id="4097"/>
    <lineage>
        <taxon>Eukaryota</taxon>
        <taxon>Viridiplantae</taxon>
        <taxon>Streptophyta</taxon>
        <taxon>Embryophyta</taxon>
        <taxon>Tracheophyta</taxon>
        <taxon>Spermatophyta</taxon>
        <taxon>Magnoliopsida</taxon>
        <taxon>eudicotyledons</taxon>
        <taxon>Gunneridae</taxon>
        <taxon>Pentapetalae</taxon>
        <taxon>asterids</taxon>
        <taxon>lamiids</taxon>
        <taxon>Solanales</taxon>
        <taxon>Solanaceae</taxon>
        <taxon>Nicotianoideae</taxon>
        <taxon>Nicotianeae</taxon>
        <taxon>Nicotiana</taxon>
    </lineage>
</organism>
<name>A0AC58SF35_TOBAC</name>